<name>A0A506QCQ4_9GAMM</name>
<comment type="caution">
    <text evidence="1">The sequence shown here is derived from an EMBL/GenBank/DDBJ whole genome shotgun (WGS) entry which is preliminary data.</text>
</comment>
<dbReference type="OrthoDB" id="6548184at2"/>
<keyword evidence="2" id="KW-1185">Reference proteome</keyword>
<proteinExistence type="predicted"/>
<dbReference type="EMBL" id="VHJA01000054">
    <property type="protein sequence ID" value="TPV42060.1"/>
    <property type="molecule type" value="Genomic_DNA"/>
</dbReference>
<sequence length="77" mass="8448">MFSGTVAQEFLLSTHKPEDMDDVHAVVGHAVSSLLRSGQTAGIQDIITFLRNKEAQSVNGQRELYARAIHIVKSLVN</sequence>
<evidence type="ECO:0000313" key="2">
    <source>
        <dbReference type="Proteomes" id="UP000317747"/>
    </source>
</evidence>
<accession>A0A506QCQ4</accession>
<dbReference type="Proteomes" id="UP000317747">
    <property type="component" value="Unassembled WGS sequence"/>
</dbReference>
<dbReference type="AlphaFoldDB" id="A0A506QCQ4"/>
<protein>
    <submittedName>
        <fullName evidence="1">Uncharacterized protein</fullName>
    </submittedName>
</protein>
<reference evidence="1 2" key="1">
    <citation type="submission" date="2019-06" db="EMBL/GenBank/DDBJ databases">
        <title>Taxogenomics and systematics of the genus Pantoea.</title>
        <authorList>
            <person name="Tambong J.T."/>
        </authorList>
    </citation>
    <scope>NUCLEOTIDE SEQUENCE [LARGE SCALE GENOMIC DNA]</scope>
    <source>
        <strain evidence="1 2">LMG 24200</strain>
    </source>
</reference>
<gene>
    <name evidence="1" type="ORF">FJW01_09815</name>
</gene>
<organism evidence="1 2">
    <name type="scientific">Pantoea deleyi</name>
    <dbReference type="NCBI Taxonomy" id="470932"/>
    <lineage>
        <taxon>Bacteria</taxon>
        <taxon>Pseudomonadati</taxon>
        <taxon>Pseudomonadota</taxon>
        <taxon>Gammaproteobacteria</taxon>
        <taxon>Enterobacterales</taxon>
        <taxon>Erwiniaceae</taxon>
        <taxon>Pantoea</taxon>
    </lineage>
</organism>
<evidence type="ECO:0000313" key="1">
    <source>
        <dbReference type="EMBL" id="TPV42060.1"/>
    </source>
</evidence>